<reference evidence="5" key="1">
    <citation type="journal article" date="2014" name="Front. Microbiol.">
        <title>High frequency of phylogenetically diverse reductive dehalogenase-homologous genes in deep subseafloor sedimentary metagenomes.</title>
        <authorList>
            <person name="Kawai M."/>
            <person name="Futagami T."/>
            <person name="Toyoda A."/>
            <person name="Takaki Y."/>
            <person name="Nishi S."/>
            <person name="Hori S."/>
            <person name="Arai W."/>
            <person name="Tsubouchi T."/>
            <person name="Morono Y."/>
            <person name="Uchiyama I."/>
            <person name="Ito T."/>
            <person name="Fujiyama A."/>
            <person name="Inagaki F."/>
            <person name="Takami H."/>
        </authorList>
    </citation>
    <scope>NUCLEOTIDE SEQUENCE</scope>
    <source>
        <strain evidence="5">Expedition CK06-06</strain>
    </source>
</reference>
<evidence type="ECO:0000259" key="4">
    <source>
        <dbReference type="Pfam" id="PF02826"/>
    </source>
</evidence>
<dbReference type="PROSITE" id="PS00065">
    <property type="entry name" value="D_2_HYDROXYACID_DH_1"/>
    <property type="match status" value="1"/>
</dbReference>
<gene>
    <name evidence="5" type="ORF">S03H2_29675</name>
</gene>
<dbReference type="GO" id="GO:0051287">
    <property type="term" value="F:NAD binding"/>
    <property type="evidence" value="ECO:0007669"/>
    <property type="project" value="InterPro"/>
</dbReference>
<feature type="domain" description="D-isomer specific 2-hydroxyacid dehydrogenase NAD-binding" evidence="4">
    <location>
        <begin position="3"/>
        <end position="151"/>
    </location>
</feature>
<comment type="caution">
    <text evidence="5">The sequence shown here is derived from an EMBL/GenBank/DDBJ whole genome shotgun (WGS) entry which is preliminary data.</text>
</comment>
<dbReference type="PANTHER" id="PTHR42789">
    <property type="entry name" value="D-ISOMER SPECIFIC 2-HYDROXYACID DEHYDROGENASE FAMILY PROTEIN (AFU_ORTHOLOGUE AFUA_6G10090)"/>
    <property type="match status" value="1"/>
</dbReference>
<accession>X1GZV1</accession>
<evidence type="ECO:0000313" key="5">
    <source>
        <dbReference type="EMBL" id="GAH50385.1"/>
    </source>
</evidence>
<dbReference type="InterPro" id="IPR029752">
    <property type="entry name" value="D-isomer_DH_CS1"/>
</dbReference>
<dbReference type="EMBL" id="BARU01017923">
    <property type="protein sequence ID" value="GAH50385.1"/>
    <property type="molecule type" value="Genomic_DNA"/>
</dbReference>
<sequence>MKLKGIGLTGKALGILGLGAIGKEVARRAVAFKMDVIAHDPYVSREKAERIGVRLVDKDTLFREADFVSIHVKVEPKTLALVGKRELELMKPTAFFINTARGAIVDQKALYRVLKERRIAGAALDVFENEPLKPSDPLLDLDNVVLTPHIAGACYDNYEKASSIVTRGIEDYLKGVRPQHVVNPDVLDKKEDTPSAKTL</sequence>
<keyword evidence="2" id="KW-0560">Oxidoreductase</keyword>
<dbReference type="Gene3D" id="3.40.50.720">
    <property type="entry name" value="NAD(P)-binding Rossmann-like Domain"/>
    <property type="match status" value="2"/>
</dbReference>
<dbReference type="GO" id="GO:0016491">
    <property type="term" value="F:oxidoreductase activity"/>
    <property type="evidence" value="ECO:0007669"/>
    <property type="project" value="UniProtKB-KW"/>
</dbReference>
<proteinExistence type="inferred from homology"/>
<evidence type="ECO:0000256" key="3">
    <source>
        <dbReference type="ARBA" id="ARBA00023027"/>
    </source>
</evidence>
<name>X1GZV1_9ZZZZ</name>
<dbReference type="InterPro" id="IPR050857">
    <property type="entry name" value="D-2-hydroxyacid_DH"/>
</dbReference>
<dbReference type="PANTHER" id="PTHR42789:SF1">
    <property type="entry name" value="D-ISOMER SPECIFIC 2-HYDROXYACID DEHYDROGENASE FAMILY PROTEIN (AFU_ORTHOLOGUE AFUA_6G10090)"/>
    <property type="match status" value="1"/>
</dbReference>
<organism evidence="5">
    <name type="scientific">marine sediment metagenome</name>
    <dbReference type="NCBI Taxonomy" id="412755"/>
    <lineage>
        <taxon>unclassified sequences</taxon>
        <taxon>metagenomes</taxon>
        <taxon>ecological metagenomes</taxon>
    </lineage>
</organism>
<dbReference type="PROSITE" id="PS00671">
    <property type="entry name" value="D_2_HYDROXYACID_DH_3"/>
    <property type="match status" value="1"/>
</dbReference>
<dbReference type="InterPro" id="IPR029753">
    <property type="entry name" value="D-isomer_DH_CS"/>
</dbReference>
<dbReference type="AlphaFoldDB" id="X1GZV1"/>
<dbReference type="Pfam" id="PF02826">
    <property type="entry name" value="2-Hacid_dh_C"/>
    <property type="match status" value="1"/>
</dbReference>
<dbReference type="InterPro" id="IPR036291">
    <property type="entry name" value="NAD(P)-bd_dom_sf"/>
</dbReference>
<keyword evidence="3" id="KW-0520">NAD</keyword>
<dbReference type="FunFam" id="3.40.50.720:FF:000203">
    <property type="entry name" value="D-3-phosphoglycerate dehydrogenase (SerA)"/>
    <property type="match status" value="1"/>
</dbReference>
<dbReference type="SUPFAM" id="SSF51735">
    <property type="entry name" value="NAD(P)-binding Rossmann-fold domains"/>
    <property type="match status" value="1"/>
</dbReference>
<dbReference type="InterPro" id="IPR006140">
    <property type="entry name" value="D-isomer_DH_NAD-bd"/>
</dbReference>
<evidence type="ECO:0000256" key="2">
    <source>
        <dbReference type="ARBA" id="ARBA00023002"/>
    </source>
</evidence>
<protein>
    <recommendedName>
        <fullName evidence="4">D-isomer specific 2-hydroxyacid dehydrogenase NAD-binding domain-containing protein</fullName>
    </recommendedName>
</protein>
<comment type="similarity">
    <text evidence="1">Belongs to the D-isomer specific 2-hydroxyacid dehydrogenase family.</text>
</comment>
<evidence type="ECO:0000256" key="1">
    <source>
        <dbReference type="ARBA" id="ARBA00005854"/>
    </source>
</evidence>